<protein>
    <submittedName>
        <fullName evidence="1">Uncharacterized protein</fullName>
    </submittedName>
</protein>
<dbReference type="HOGENOM" id="CLU_3018035_0_0_1"/>
<evidence type="ECO:0000313" key="2">
    <source>
        <dbReference type="Proteomes" id="UP000011115"/>
    </source>
</evidence>
<sequence>MEGFRNNKPAVRPKFQLFGRGDEVTSIHPKLLLLMPICCCDISTSGKLLTKMNQNT</sequence>
<dbReference type="Proteomes" id="UP000011115">
    <property type="component" value="Unassembled WGS sequence"/>
</dbReference>
<keyword evidence="2" id="KW-1185">Reference proteome</keyword>
<dbReference type="EnsemblPlants" id="PGSC0003DMT400035721">
    <property type="protein sequence ID" value="PGSC0003DMT400035721"/>
    <property type="gene ID" value="PGSC0003DMG402013738"/>
</dbReference>
<dbReference type="PaxDb" id="4113-PGSC0003DMT400035721"/>
<accession>M1B2Q4</accession>
<organism evidence="1 2">
    <name type="scientific">Solanum tuberosum</name>
    <name type="common">Potato</name>
    <dbReference type="NCBI Taxonomy" id="4113"/>
    <lineage>
        <taxon>Eukaryota</taxon>
        <taxon>Viridiplantae</taxon>
        <taxon>Streptophyta</taxon>
        <taxon>Embryophyta</taxon>
        <taxon>Tracheophyta</taxon>
        <taxon>Spermatophyta</taxon>
        <taxon>Magnoliopsida</taxon>
        <taxon>eudicotyledons</taxon>
        <taxon>Gunneridae</taxon>
        <taxon>Pentapetalae</taxon>
        <taxon>asterids</taxon>
        <taxon>lamiids</taxon>
        <taxon>Solanales</taxon>
        <taxon>Solanaceae</taxon>
        <taxon>Solanoideae</taxon>
        <taxon>Solaneae</taxon>
        <taxon>Solanum</taxon>
    </lineage>
</organism>
<reference evidence="1" key="2">
    <citation type="submission" date="2015-06" db="UniProtKB">
        <authorList>
            <consortium name="EnsemblPlants"/>
        </authorList>
    </citation>
    <scope>IDENTIFICATION</scope>
    <source>
        <strain evidence="1">DM1-3 516 R44</strain>
    </source>
</reference>
<dbReference type="AlphaFoldDB" id="M1B2Q4"/>
<dbReference type="InParanoid" id="M1B2Q4"/>
<reference evidence="2" key="1">
    <citation type="journal article" date="2011" name="Nature">
        <title>Genome sequence and analysis of the tuber crop potato.</title>
        <authorList>
            <consortium name="The Potato Genome Sequencing Consortium"/>
        </authorList>
    </citation>
    <scope>NUCLEOTIDE SEQUENCE [LARGE SCALE GENOMIC DNA]</scope>
    <source>
        <strain evidence="2">cv. DM1-3 516 R44</strain>
    </source>
</reference>
<name>M1B2Q4_SOLTU</name>
<proteinExistence type="predicted"/>
<dbReference type="Gramene" id="PGSC0003DMT400035721">
    <property type="protein sequence ID" value="PGSC0003DMT400035721"/>
    <property type="gene ID" value="PGSC0003DMG402013738"/>
</dbReference>
<evidence type="ECO:0000313" key="1">
    <source>
        <dbReference type="EnsemblPlants" id="PGSC0003DMT400035721"/>
    </source>
</evidence>